<evidence type="ECO:0000313" key="7">
    <source>
        <dbReference type="EMBL" id="KKR13353.1"/>
    </source>
</evidence>
<dbReference type="EMBL" id="LBWS01000047">
    <property type="protein sequence ID" value="KKR13353.1"/>
    <property type="molecule type" value="Genomic_DNA"/>
</dbReference>
<evidence type="ECO:0000313" key="8">
    <source>
        <dbReference type="Proteomes" id="UP000034048"/>
    </source>
</evidence>
<feature type="transmembrane region" description="Helical" evidence="6">
    <location>
        <begin position="45"/>
        <end position="66"/>
    </location>
</feature>
<evidence type="ECO:0000256" key="3">
    <source>
        <dbReference type="ARBA" id="ARBA00022729"/>
    </source>
</evidence>
<keyword evidence="5" id="KW-0175">Coiled coil</keyword>
<gene>
    <name evidence="7" type="ORF">UT42_C0047G0008</name>
</gene>
<evidence type="ECO:0000256" key="1">
    <source>
        <dbReference type="ARBA" id="ARBA00004613"/>
    </source>
</evidence>
<dbReference type="Pfam" id="PF18884">
    <property type="entry name" value="TSP3_bac"/>
    <property type="match status" value="2"/>
</dbReference>
<reference evidence="7 8" key="1">
    <citation type="journal article" date="2015" name="Nature">
        <title>rRNA introns, odd ribosomes, and small enigmatic genomes across a large radiation of phyla.</title>
        <authorList>
            <person name="Brown C.T."/>
            <person name="Hug L.A."/>
            <person name="Thomas B.C."/>
            <person name="Sharon I."/>
            <person name="Castelle C.J."/>
            <person name="Singh A."/>
            <person name="Wilkins M.J."/>
            <person name="Williams K.H."/>
            <person name="Banfield J.F."/>
        </authorList>
    </citation>
    <scope>NUCLEOTIDE SEQUENCE [LARGE SCALE GENOMIC DNA]</scope>
</reference>
<sequence length="282" mass="30767">MVPIGQRALPDNQQPVEEHQILSSRLAEQEQATGQAIGLRRKQRWVFYGVIIVMFLGALFLIVKVYNDNSKLLANIETAATALKQKDTDLTSTKQEITARDQQLQAADASLELVQADLLQKNTDLQTAVENNNALQAELATLKNKLTSANANVANLVLLVAVKVSKTEADKITLADTAPDGADTDADGLSDELESILGTATDKSDSDNDGYSDKAELIGGFNPLGTGQLAIDNKVATKYKEKIILQDNKTAWYIAANGKKYFLGTLSDKFGAMRYNPYWTRS</sequence>
<dbReference type="Proteomes" id="UP000034048">
    <property type="component" value="Unassembled WGS sequence"/>
</dbReference>
<dbReference type="AlphaFoldDB" id="A0A0G0NCY5"/>
<proteinExistence type="predicted"/>
<name>A0A0G0NCY5_9BACT</name>
<dbReference type="InterPro" id="IPR059100">
    <property type="entry name" value="TSP3_bac"/>
</dbReference>
<keyword evidence="6" id="KW-0472">Membrane</keyword>
<feature type="coiled-coil region" evidence="5">
    <location>
        <begin position="118"/>
        <end position="152"/>
    </location>
</feature>
<evidence type="ECO:0000256" key="2">
    <source>
        <dbReference type="ARBA" id="ARBA00022525"/>
    </source>
</evidence>
<keyword evidence="4" id="KW-0106">Calcium</keyword>
<protein>
    <submittedName>
        <fullName evidence="7">LamG domain protein jellyroll fold domain protein</fullName>
    </submittedName>
</protein>
<evidence type="ECO:0000256" key="5">
    <source>
        <dbReference type="SAM" id="Coils"/>
    </source>
</evidence>
<comment type="caution">
    <text evidence="7">The sequence shown here is derived from an EMBL/GenBank/DDBJ whole genome shotgun (WGS) entry which is preliminary data.</text>
</comment>
<evidence type="ECO:0000256" key="6">
    <source>
        <dbReference type="SAM" id="Phobius"/>
    </source>
</evidence>
<organism evidence="7 8">
    <name type="scientific">Candidatus Falkowbacteria bacterium GW2011_GWA2_39_24</name>
    <dbReference type="NCBI Taxonomy" id="1618634"/>
    <lineage>
        <taxon>Bacteria</taxon>
        <taxon>Candidatus Falkowiibacteriota</taxon>
    </lineage>
</organism>
<keyword evidence="6" id="KW-1133">Transmembrane helix</keyword>
<keyword evidence="3" id="KW-0732">Signal</keyword>
<accession>A0A0G0NCY5</accession>
<comment type="subcellular location">
    <subcellularLocation>
        <location evidence="1">Secreted</location>
    </subcellularLocation>
</comment>
<evidence type="ECO:0000256" key="4">
    <source>
        <dbReference type="ARBA" id="ARBA00022837"/>
    </source>
</evidence>
<keyword evidence="6" id="KW-0812">Transmembrane</keyword>
<keyword evidence="2" id="KW-0964">Secreted</keyword>